<protein>
    <submittedName>
        <fullName evidence="2">Uncharacterized protein</fullName>
    </submittedName>
</protein>
<evidence type="ECO:0000256" key="1">
    <source>
        <dbReference type="SAM" id="MobiDB-lite"/>
    </source>
</evidence>
<dbReference type="Proteomes" id="UP001295444">
    <property type="component" value="Chromosome 02"/>
</dbReference>
<proteinExistence type="predicted"/>
<evidence type="ECO:0000313" key="3">
    <source>
        <dbReference type="Proteomes" id="UP001295444"/>
    </source>
</evidence>
<reference evidence="2" key="1">
    <citation type="submission" date="2022-03" db="EMBL/GenBank/DDBJ databases">
        <authorList>
            <person name="Alioto T."/>
            <person name="Alioto T."/>
            <person name="Gomez Garrido J."/>
        </authorList>
    </citation>
    <scope>NUCLEOTIDE SEQUENCE</scope>
</reference>
<sequence length="135" mass="14681">MATKILNTAAQVYLFFRKGAFSGVWQYPIGNRGGIQYFSSISPAPDSESYMEDNEIERIILDHDIGSPHSNSHSRSGLCAVPPTYLTLYVFGLCPVSNQARPQPGADSSFPPLEELSLDGSESLVRMTQPAPGSE</sequence>
<organism evidence="2 3">
    <name type="scientific">Pelobates cultripes</name>
    <name type="common">Western spadefoot toad</name>
    <dbReference type="NCBI Taxonomy" id="61616"/>
    <lineage>
        <taxon>Eukaryota</taxon>
        <taxon>Metazoa</taxon>
        <taxon>Chordata</taxon>
        <taxon>Craniata</taxon>
        <taxon>Vertebrata</taxon>
        <taxon>Euteleostomi</taxon>
        <taxon>Amphibia</taxon>
        <taxon>Batrachia</taxon>
        <taxon>Anura</taxon>
        <taxon>Pelobatoidea</taxon>
        <taxon>Pelobatidae</taxon>
        <taxon>Pelobates</taxon>
    </lineage>
</organism>
<dbReference type="AlphaFoldDB" id="A0AAD1R8T0"/>
<feature type="region of interest" description="Disordered" evidence="1">
    <location>
        <begin position="100"/>
        <end position="135"/>
    </location>
</feature>
<accession>A0AAD1R8T0</accession>
<evidence type="ECO:0000313" key="2">
    <source>
        <dbReference type="EMBL" id="CAH2245372.1"/>
    </source>
</evidence>
<feature type="compositionally biased region" description="Low complexity" evidence="1">
    <location>
        <begin position="113"/>
        <end position="124"/>
    </location>
</feature>
<dbReference type="EMBL" id="OW240913">
    <property type="protein sequence ID" value="CAH2245372.1"/>
    <property type="molecule type" value="Genomic_DNA"/>
</dbReference>
<keyword evidence="3" id="KW-1185">Reference proteome</keyword>
<name>A0AAD1R8T0_PELCU</name>
<gene>
    <name evidence="2" type="ORF">PECUL_23A060379</name>
</gene>